<dbReference type="PATRIC" id="fig|449659.4.peg.1552"/>
<dbReference type="EMBL" id="JQCN01000031">
    <property type="protein sequence ID" value="KRN99522.1"/>
    <property type="molecule type" value="Genomic_DNA"/>
</dbReference>
<reference evidence="1 2" key="1">
    <citation type="journal article" date="2015" name="Genome Announc.">
        <title>Expanding the biotechnology potential of lactobacilli through comparative genomics of 213 strains and associated genera.</title>
        <authorList>
            <person name="Sun Z."/>
            <person name="Harris H.M."/>
            <person name="McCann A."/>
            <person name="Guo C."/>
            <person name="Argimon S."/>
            <person name="Zhang W."/>
            <person name="Yang X."/>
            <person name="Jeffery I.B."/>
            <person name="Cooney J.C."/>
            <person name="Kagawa T.F."/>
            <person name="Liu W."/>
            <person name="Song Y."/>
            <person name="Salvetti E."/>
            <person name="Wrobel A."/>
            <person name="Rasinkangas P."/>
            <person name="Parkhill J."/>
            <person name="Rea M.C."/>
            <person name="O'Sullivan O."/>
            <person name="Ritari J."/>
            <person name="Douillard F.P."/>
            <person name="Paul Ross R."/>
            <person name="Yang R."/>
            <person name="Briner A.E."/>
            <person name="Felis G.E."/>
            <person name="de Vos W.M."/>
            <person name="Barrangou R."/>
            <person name="Klaenhammer T.R."/>
            <person name="Caufield P.W."/>
            <person name="Cui Y."/>
            <person name="Zhang H."/>
            <person name="O'Toole P.W."/>
        </authorList>
    </citation>
    <scope>NUCLEOTIDE SEQUENCE [LARGE SCALE GENOMIC DNA]</scope>
    <source>
        <strain evidence="1 2">NBRC 103219</strain>
    </source>
</reference>
<name>A0A0R2LC81_9LACO</name>
<organism evidence="1 2">
    <name type="scientific">Ligilactobacillus pobuzihii</name>
    <dbReference type="NCBI Taxonomy" id="449659"/>
    <lineage>
        <taxon>Bacteria</taxon>
        <taxon>Bacillati</taxon>
        <taxon>Bacillota</taxon>
        <taxon>Bacilli</taxon>
        <taxon>Lactobacillales</taxon>
        <taxon>Lactobacillaceae</taxon>
        <taxon>Ligilactobacillus</taxon>
    </lineage>
</organism>
<comment type="caution">
    <text evidence="1">The sequence shown here is derived from an EMBL/GenBank/DDBJ whole genome shotgun (WGS) entry which is preliminary data.</text>
</comment>
<sequence length="51" mass="5939">MLLVFKFAYQNWNTMTKEDEQAMVKKGAMTKEDYKDIVGEDYPEAAEETAE</sequence>
<proteinExistence type="predicted"/>
<dbReference type="AlphaFoldDB" id="A0A0R2LC81"/>
<gene>
    <name evidence="1" type="ORF">IV66_GL001526</name>
</gene>
<evidence type="ECO:0000313" key="2">
    <source>
        <dbReference type="Proteomes" id="UP000051886"/>
    </source>
</evidence>
<dbReference type="Pfam" id="PF09693">
    <property type="entry name" value="Phage_XkdX"/>
    <property type="match status" value="1"/>
</dbReference>
<keyword evidence="2" id="KW-1185">Reference proteome</keyword>
<evidence type="ECO:0008006" key="3">
    <source>
        <dbReference type="Google" id="ProtNLM"/>
    </source>
</evidence>
<dbReference type="Proteomes" id="UP000051886">
    <property type="component" value="Unassembled WGS sequence"/>
</dbReference>
<protein>
    <recommendedName>
        <fullName evidence="3">XkdX family protein</fullName>
    </recommendedName>
</protein>
<dbReference type="OrthoDB" id="2313962at2"/>
<evidence type="ECO:0000313" key="1">
    <source>
        <dbReference type="EMBL" id="KRN99522.1"/>
    </source>
</evidence>
<dbReference type="InterPro" id="IPR010022">
    <property type="entry name" value="XkdX"/>
</dbReference>
<dbReference type="RefSeq" id="WP_017868773.1">
    <property type="nucleotide sequence ID" value="NZ_BJYB01000024.1"/>
</dbReference>
<dbReference type="STRING" id="449659.IV66_GL001526"/>
<accession>A0A0R2LC81</accession>